<keyword evidence="12" id="KW-0805">Transcription regulation</keyword>
<keyword evidence="10" id="KW-0269">Exonuclease</keyword>
<accession>A0A9J6CZA4</accession>
<dbReference type="Proteomes" id="UP000821866">
    <property type="component" value="Unassembled WGS sequence"/>
</dbReference>
<evidence type="ECO:0000256" key="7">
    <source>
        <dbReference type="ARBA" id="ARBA00022722"/>
    </source>
</evidence>
<keyword evidence="7" id="KW-0540">Nuclease</keyword>
<evidence type="ECO:0000313" key="15">
    <source>
        <dbReference type="EMBL" id="KAH7958197.1"/>
    </source>
</evidence>
<dbReference type="GO" id="GO:0003723">
    <property type="term" value="F:RNA binding"/>
    <property type="evidence" value="ECO:0007669"/>
    <property type="project" value="UniProtKB-KW"/>
</dbReference>
<evidence type="ECO:0000256" key="5">
    <source>
        <dbReference type="ARBA" id="ARBA00012161"/>
    </source>
</evidence>
<keyword evidence="6" id="KW-0963">Cytoplasm</keyword>
<keyword evidence="11" id="KW-0694">RNA-binding</keyword>
<protein>
    <recommendedName>
        <fullName evidence="5">poly(A)-specific ribonuclease</fullName>
        <ecNumber evidence="5">3.1.13.4</ecNumber>
    </recommendedName>
</protein>
<dbReference type="GO" id="GO:0030014">
    <property type="term" value="C:CCR4-NOT complex"/>
    <property type="evidence" value="ECO:0007669"/>
    <property type="project" value="InterPro"/>
</dbReference>
<evidence type="ECO:0000256" key="3">
    <source>
        <dbReference type="ARBA" id="ARBA00004496"/>
    </source>
</evidence>
<evidence type="ECO:0000256" key="6">
    <source>
        <dbReference type="ARBA" id="ARBA00022490"/>
    </source>
</evidence>
<dbReference type="PANTHER" id="PTHR10797">
    <property type="entry name" value="CCR4-NOT TRANSCRIPTION COMPLEX SUBUNIT"/>
    <property type="match status" value="1"/>
</dbReference>
<dbReference type="EC" id="3.1.13.4" evidence="5"/>
<dbReference type="EMBL" id="JABSTU010004413">
    <property type="protein sequence ID" value="KAH7958197.1"/>
    <property type="molecule type" value="Genomic_DNA"/>
</dbReference>
<keyword evidence="14" id="KW-0539">Nucleus</keyword>
<comment type="subcellular location">
    <subcellularLocation>
        <location evidence="3">Cytoplasm</location>
    </subcellularLocation>
    <subcellularLocation>
        <location evidence="2">Nucleus</location>
    </subcellularLocation>
</comment>
<dbReference type="AlphaFoldDB" id="A0A9J6CZA4"/>
<proteinExistence type="inferred from homology"/>
<reference evidence="15" key="1">
    <citation type="journal article" date="2020" name="Cell">
        <title>Large-Scale Comparative Analyses of Tick Genomes Elucidate Their Genetic Diversity and Vector Capacities.</title>
        <authorList>
            <consortium name="Tick Genome and Microbiome Consortium (TIGMIC)"/>
            <person name="Jia N."/>
            <person name="Wang J."/>
            <person name="Shi W."/>
            <person name="Du L."/>
            <person name="Sun Y."/>
            <person name="Zhan W."/>
            <person name="Jiang J.F."/>
            <person name="Wang Q."/>
            <person name="Zhang B."/>
            <person name="Ji P."/>
            <person name="Bell-Sakyi L."/>
            <person name="Cui X.M."/>
            <person name="Yuan T.T."/>
            <person name="Jiang B.G."/>
            <person name="Yang W.F."/>
            <person name="Lam T.T."/>
            <person name="Chang Q.C."/>
            <person name="Ding S.J."/>
            <person name="Wang X.J."/>
            <person name="Zhu J.G."/>
            <person name="Ruan X.D."/>
            <person name="Zhao L."/>
            <person name="Wei J.T."/>
            <person name="Ye R.Z."/>
            <person name="Que T.C."/>
            <person name="Du C.H."/>
            <person name="Zhou Y.H."/>
            <person name="Cheng J.X."/>
            <person name="Dai P.F."/>
            <person name="Guo W.B."/>
            <person name="Han X.H."/>
            <person name="Huang E.J."/>
            <person name="Li L.F."/>
            <person name="Wei W."/>
            <person name="Gao Y.C."/>
            <person name="Liu J.Z."/>
            <person name="Shao H.Z."/>
            <person name="Wang X."/>
            <person name="Wang C.C."/>
            <person name="Yang T.C."/>
            <person name="Huo Q.B."/>
            <person name="Li W."/>
            <person name="Chen H.Y."/>
            <person name="Chen S.E."/>
            <person name="Zhou L.G."/>
            <person name="Ni X.B."/>
            <person name="Tian J.H."/>
            <person name="Sheng Y."/>
            <person name="Liu T."/>
            <person name="Pan Y.S."/>
            <person name="Xia L.Y."/>
            <person name="Li J."/>
            <person name="Zhao F."/>
            <person name="Cao W.C."/>
        </authorList>
    </citation>
    <scope>NUCLEOTIDE SEQUENCE</scope>
    <source>
        <strain evidence="15">Rmic-2018</strain>
    </source>
</reference>
<dbReference type="GO" id="GO:0005737">
    <property type="term" value="C:cytoplasm"/>
    <property type="evidence" value="ECO:0007669"/>
    <property type="project" value="UniProtKB-SubCell"/>
</dbReference>
<evidence type="ECO:0000256" key="14">
    <source>
        <dbReference type="ARBA" id="ARBA00023242"/>
    </source>
</evidence>
<keyword evidence="8" id="KW-0479">Metal-binding</keyword>
<evidence type="ECO:0000256" key="12">
    <source>
        <dbReference type="ARBA" id="ARBA00023015"/>
    </source>
</evidence>
<sequence length="264" mass="30151">MRQTVQQYNYVAMDTEFPGIVTHPIGFFSSAADYQYQLLRSNVNSLDIIQLGLTFFDEAGNPAPDCCTWQFNFKFNLNADMHAQDSILLLVNSGIQFAKHSAEGIEPNEFAQLFTISGIVYSENVRWLTFHSGYDFGYMIKLLLDQNLPEDVGEFFELLRIIFPKIYDLKFLMRGCKSFRGGLQELANQLHVERVGQHHQAGSDSLLTAEAFFKMRKVFFSDQIDDAKYCGQIYGLGPEFDSTGSFRTTKKDPLPPPMIRKVLF</sequence>
<evidence type="ECO:0000313" key="16">
    <source>
        <dbReference type="Proteomes" id="UP000821866"/>
    </source>
</evidence>
<evidence type="ECO:0000256" key="4">
    <source>
        <dbReference type="ARBA" id="ARBA00008372"/>
    </source>
</evidence>
<dbReference type="GO" id="GO:0004535">
    <property type="term" value="F:poly(A)-specific ribonuclease activity"/>
    <property type="evidence" value="ECO:0007669"/>
    <property type="project" value="UniProtKB-EC"/>
</dbReference>
<evidence type="ECO:0000256" key="8">
    <source>
        <dbReference type="ARBA" id="ARBA00022723"/>
    </source>
</evidence>
<evidence type="ECO:0000256" key="1">
    <source>
        <dbReference type="ARBA" id="ARBA00001663"/>
    </source>
</evidence>
<dbReference type="GO" id="GO:0046872">
    <property type="term" value="F:metal ion binding"/>
    <property type="evidence" value="ECO:0007669"/>
    <property type="project" value="UniProtKB-KW"/>
</dbReference>
<keyword evidence="9" id="KW-0378">Hydrolase</keyword>
<keyword evidence="16" id="KW-1185">Reference proteome</keyword>
<dbReference type="Gene3D" id="3.30.420.10">
    <property type="entry name" value="Ribonuclease H-like superfamily/Ribonuclease H"/>
    <property type="match status" value="1"/>
</dbReference>
<evidence type="ECO:0000256" key="9">
    <source>
        <dbReference type="ARBA" id="ARBA00022801"/>
    </source>
</evidence>
<organism evidence="15 16">
    <name type="scientific">Rhipicephalus microplus</name>
    <name type="common">Cattle tick</name>
    <name type="synonym">Boophilus microplus</name>
    <dbReference type="NCBI Taxonomy" id="6941"/>
    <lineage>
        <taxon>Eukaryota</taxon>
        <taxon>Metazoa</taxon>
        <taxon>Ecdysozoa</taxon>
        <taxon>Arthropoda</taxon>
        <taxon>Chelicerata</taxon>
        <taxon>Arachnida</taxon>
        <taxon>Acari</taxon>
        <taxon>Parasitiformes</taxon>
        <taxon>Ixodida</taxon>
        <taxon>Ixodoidea</taxon>
        <taxon>Ixodidae</taxon>
        <taxon>Rhipicephalinae</taxon>
        <taxon>Rhipicephalus</taxon>
        <taxon>Boophilus</taxon>
    </lineage>
</organism>
<dbReference type="SUPFAM" id="SSF53098">
    <property type="entry name" value="Ribonuclease H-like"/>
    <property type="match status" value="1"/>
</dbReference>
<gene>
    <name evidence="15" type="ORF">HPB51_027817</name>
</gene>
<dbReference type="InterPro" id="IPR006941">
    <property type="entry name" value="RNase_CAF1"/>
</dbReference>
<comment type="caution">
    <text evidence="15">The sequence shown here is derived from an EMBL/GenBank/DDBJ whole genome shotgun (WGS) entry which is preliminary data.</text>
</comment>
<dbReference type="InterPro" id="IPR036397">
    <property type="entry name" value="RNaseH_sf"/>
</dbReference>
<evidence type="ECO:0000256" key="10">
    <source>
        <dbReference type="ARBA" id="ARBA00022839"/>
    </source>
</evidence>
<evidence type="ECO:0000256" key="2">
    <source>
        <dbReference type="ARBA" id="ARBA00004123"/>
    </source>
</evidence>
<evidence type="ECO:0000256" key="11">
    <source>
        <dbReference type="ARBA" id="ARBA00022884"/>
    </source>
</evidence>
<keyword evidence="13" id="KW-0804">Transcription</keyword>
<evidence type="ECO:0000256" key="13">
    <source>
        <dbReference type="ARBA" id="ARBA00023163"/>
    </source>
</evidence>
<dbReference type="Pfam" id="PF04857">
    <property type="entry name" value="CAF1"/>
    <property type="match status" value="2"/>
</dbReference>
<dbReference type="InterPro" id="IPR012337">
    <property type="entry name" value="RNaseH-like_sf"/>
</dbReference>
<reference evidence="15" key="2">
    <citation type="submission" date="2021-09" db="EMBL/GenBank/DDBJ databases">
        <authorList>
            <person name="Jia N."/>
            <person name="Wang J."/>
            <person name="Shi W."/>
            <person name="Du L."/>
            <person name="Sun Y."/>
            <person name="Zhan W."/>
            <person name="Jiang J."/>
            <person name="Wang Q."/>
            <person name="Zhang B."/>
            <person name="Ji P."/>
            <person name="Sakyi L.B."/>
            <person name="Cui X."/>
            <person name="Yuan T."/>
            <person name="Jiang B."/>
            <person name="Yang W."/>
            <person name="Lam T.T.-Y."/>
            <person name="Chang Q."/>
            <person name="Ding S."/>
            <person name="Wang X."/>
            <person name="Zhu J."/>
            <person name="Ruan X."/>
            <person name="Zhao L."/>
            <person name="Wei J."/>
            <person name="Que T."/>
            <person name="Du C."/>
            <person name="Cheng J."/>
            <person name="Dai P."/>
            <person name="Han X."/>
            <person name="Huang E."/>
            <person name="Gao Y."/>
            <person name="Liu J."/>
            <person name="Shao H."/>
            <person name="Ye R."/>
            <person name="Li L."/>
            <person name="Wei W."/>
            <person name="Wang X."/>
            <person name="Wang C."/>
            <person name="Huo Q."/>
            <person name="Li W."/>
            <person name="Guo W."/>
            <person name="Chen H."/>
            <person name="Chen S."/>
            <person name="Zhou L."/>
            <person name="Zhou L."/>
            <person name="Ni X."/>
            <person name="Tian J."/>
            <person name="Zhou Y."/>
            <person name="Sheng Y."/>
            <person name="Liu T."/>
            <person name="Pan Y."/>
            <person name="Xia L."/>
            <person name="Li J."/>
            <person name="Zhao F."/>
            <person name="Cao W."/>
        </authorList>
    </citation>
    <scope>NUCLEOTIDE SEQUENCE</scope>
    <source>
        <strain evidence="15">Rmic-2018</strain>
        <tissue evidence="15">Larvae</tissue>
    </source>
</reference>
<dbReference type="GO" id="GO:0005634">
    <property type="term" value="C:nucleus"/>
    <property type="evidence" value="ECO:0007669"/>
    <property type="project" value="UniProtKB-SubCell"/>
</dbReference>
<comment type="similarity">
    <text evidence="4">Belongs to the CAF1 family.</text>
</comment>
<comment type="catalytic activity">
    <reaction evidence="1">
        <text>Exonucleolytic cleavage of poly(A) to 5'-AMP.</text>
        <dbReference type="EC" id="3.1.13.4"/>
    </reaction>
</comment>
<name>A0A9J6CZA4_RHIMP</name>
<dbReference type="InterPro" id="IPR039637">
    <property type="entry name" value="CNOT7/CNOT8/Pop2"/>
</dbReference>
<dbReference type="VEuPathDB" id="VectorBase:LOC119185514"/>